<dbReference type="EC" id="2.6.1.16" evidence="3"/>
<dbReference type="Gene3D" id="3.60.20.10">
    <property type="entry name" value="Glutamine Phosphoribosylpyrophosphate, subunit 1, domain 1"/>
    <property type="match status" value="1"/>
</dbReference>
<dbReference type="Proteomes" id="UP000054498">
    <property type="component" value="Unassembled WGS sequence"/>
</dbReference>
<evidence type="ECO:0000259" key="10">
    <source>
        <dbReference type="PROSITE" id="PS51464"/>
    </source>
</evidence>
<dbReference type="PANTHER" id="PTHR10937:SF0">
    <property type="entry name" value="GLUTAMINE--FRUCTOSE-6-PHOSPHATE TRANSAMINASE (ISOMERIZING)"/>
    <property type="match status" value="1"/>
</dbReference>
<dbReference type="SUPFAM" id="SSF53697">
    <property type="entry name" value="SIS domain"/>
    <property type="match status" value="2"/>
</dbReference>
<keyword evidence="5 11" id="KW-0808">Transferase</keyword>
<evidence type="ECO:0000313" key="12">
    <source>
        <dbReference type="Proteomes" id="UP000054498"/>
    </source>
</evidence>
<dbReference type="PROSITE" id="PS51464">
    <property type="entry name" value="SIS"/>
    <property type="match status" value="1"/>
</dbReference>
<dbReference type="SUPFAM" id="SSF56235">
    <property type="entry name" value="N-terminal nucleophile aminohydrolases (Ntn hydrolases)"/>
    <property type="match status" value="1"/>
</dbReference>
<feature type="region of interest" description="Disordered" evidence="8">
    <location>
        <begin position="390"/>
        <end position="434"/>
    </location>
</feature>
<dbReference type="Pfam" id="PF13522">
    <property type="entry name" value="GATase_6"/>
    <property type="match status" value="1"/>
</dbReference>
<evidence type="ECO:0000313" key="11">
    <source>
        <dbReference type="EMBL" id="KIY94441.1"/>
    </source>
</evidence>
<feature type="compositionally biased region" description="Pro residues" evidence="8">
    <location>
        <begin position="402"/>
        <end position="414"/>
    </location>
</feature>
<dbReference type="GO" id="GO:0006047">
    <property type="term" value="P:UDP-N-acetylglucosamine metabolic process"/>
    <property type="evidence" value="ECO:0007669"/>
    <property type="project" value="TreeGrafter"/>
</dbReference>
<evidence type="ECO:0000256" key="7">
    <source>
        <dbReference type="ARBA" id="ARBA00022962"/>
    </source>
</evidence>
<evidence type="ECO:0000256" key="8">
    <source>
        <dbReference type="SAM" id="MobiDB-lite"/>
    </source>
</evidence>
<sequence>MCGIFGYANYGVNKPVQAILDALFDGLQRLEYRGYDSAGVCVEAPTTAGGDGTGPLVIKHMGKISDLRARAVEVFDECGYSGDKVYGTHVGIGHTRWATHGPPSATNSHPHVSGANGEFVVVHNGIITNYAVLKPFLEKHGAVFVSETDTEVVPHLCEYLWQKKGGNVSLLQLAMEVCSLLQGAYALLIKSARYPNELVACKQGSPLVYGLKRCAPPSANGAAADAAAVAAGSAGVEVWLSSDSAALLKHTREIVSLEDGDLLHIDASGHAHVFNALALTASTIAARDDVTSLRVVREHRVIEAEVESIMKGGYDHYMQKEIHEQPKTLADTMRGRVVLDKPLKPLASGAANIIFSGTHLEPTSSSAAAAAAALSAAAASGGAEGGFALPRSRAGAAGPKAPAAPKPATAPTPSPSAASHVAAPTAAAAAAPAGTPEGEPFIRLGGLEEHVEGILRCRRIVFIACGTSYHACLSARKTLEEFAAMPVVVELAGDFMDREAPVFRDDTCVFVSQSGETADTLRALEYAKSKGALCVGITNTVGSAISNATHCGVHLNAGYEIGVASTKL</sequence>
<evidence type="ECO:0000256" key="5">
    <source>
        <dbReference type="ARBA" id="ARBA00022679"/>
    </source>
</evidence>
<keyword evidence="12" id="KW-1185">Reference proteome</keyword>
<evidence type="ECO:0000259" key="9">
    <source>
        <dbReference type="PROSITE" id="PS51278"/>
    </source>
</evidence>
<feature type="compositionally biased region" description="Low complexity" evidence="8">
    <location>
        <begin position="415"/>
        <end position="434"/>
    </location>
</feature>
<dbReference type="Pfam" id="PF01380">
    <property type="entry name" value="SIS"/>
    <property type="match status" value="1"/>
</dbReference>
<dbReference type="InterPro" id="IPR047084">
    <property type="entry name" value="GFAT_N"/>
</dbReference>
<dbReference type="FunFam" id="3.40.50.10490:FF:000001">
    <property type="entry name" value="Glutamine--fructose-6-phosphate aminotransferase [isomerizing]"/>
    <property type="match status" value="1"/>
</dbReference>
<evidence type="ECO:0000256" key="6">
    <source>
        <dbReference type="ARBA" id="ARBA00022737"/>
    </source>
</evidence>
<dbReference type="AlphaFoldDB" id="A0A0D2LYA0"/>
<dbReference type="OrthoDB" id="15235at2759"/>
<accession>A0A0D2LYA0</accession>
<dbReference type="EMBL" id="KK104095">
    <property type="protein sequence ID" value="KIY94441.1"/>
    <property type="molecule type" value="Genomic_DNA"/>
</dbReference>
<reference evidence="11 12" key="1">
    <citation type="journal article" date="2013" name="BMC Genomics">
        <title>Reconstruction of the lipid metabolism for the microalga Monoraphidium neglectum from its genome sequence reveals characteristics suitable for biofuel production.</title>
        <authorList>
            <person name="Bogen C."/>
            <person name="Al-Dilaimi A."/>
            <person name="Albersmeier A."/>
            <person name="Wichmann J."/>
            <person name="Grundmann M."/>
            <person name="Rupp O."/>
            <person name="Lauersen K.J."/>
            <person name="Blifernez-Klassen O."/>
            <person name="Kalinowski J."/>
            <person name="Goesmann A."/>
            <person name="Mussgnug J.H."/>
            <person name="Kruse O."/>
        </authorList>
    </citation>
    <scope>NUCLEOTIDE SEQUENCE [LARGE SCALE GENOMIC DNA]</scope>
    <source>
        <strain evidence="11 12">SAG 48.87</strain>
    </source>
</reference>
<dbReference type="GO" id="GO:0004360">
    <property type="term" value="F:glutamine-fructose-6-phosphate transaminase (isomerizing) activity"/>
    <property type="evidence" value="ECO:0007669"/>
    <property type="project" value="UniProtKB-EC"/>
</dbReference>
<feature type="domain" description="SIS" evidence="10">
    <location>
        <begin position="450"/>
        <end position="568"/>
    </location>
</feature>
<dbReference type="InterPro" id="IPR035466">
    <property type="entry name" value="GlmS/AgaS_SIS"/>
</dbReference>
<feature type="domain" description="Glutamine amidotransferase type-2" evidence="9">
    <location>
        <begin position="2"/>
        <end position="268"/>
    </location>
</feature>
<dbReference type="RefSeq" id="XP_013893461.1">
    <property type="nucleotide sequence ID" value="XM_014038007.1"/>
</dbReference>
<dbReference type="CDD" id="cd00714">
    <property type="entry name" value="GFAT"/>
    <property type="match status" value="1"/>
</dbReference>
<dbReference type="KEGG" id="mng:MNEG_13521"/>
<keyword evidence="7" id="KW-0315">Glutamine amidotransferase</keyword>
<dbReference type="GeneID" id="25730992"/>
<organism evidence="11 12">
    <name type="scientific">Monoraphidium neglectum</name>
    <dbReference type="NCBI Taxonomy" id="145388"/>
    <lineage>
        <taxon>Eukaryota</taxon>
        <taxon>Viridiplantae</taxon>
        <taxon>Chlorophyta</taxon>
        <taxon>core chlorophytes</taxon>
        <taxon>Chlorophyceae</taxon>
        <taxon>CS clade</taxon>
        <taxon>Sphaeropleales</taxon>
        <taxon>Selenastraceae</taxon>
        <taxon>Monoraphidium</taxon>
    </lineage>
</organism>
<comment type="pathway">
    <text evidence="2">Nucleotide-sugar biosynthesis; UDP-N-acetyl-alpha-D-glucosamine biosynthesis; alpha-D-glucosamine 6-phosphate from D-fructose 6-phosphate: step 1/1.</text>
</comment>
<dbReference type="InterPro" id="IPR029055">
    <property type="entry name" value="Ntn_hydrolases_N"/>
</dbReference>
<evidence type="ECO:0000256" key="2">
    <source>
        <dbReference type="ARBA" id="ARBA00004775"/>
    </source>
</evidence>
<dbReference type="FunFam" id="3.60.20.10:FF:000052">
    <property type="entry name" value="Glutamine--fructose-6-phosphate aminotransferase [isomerizing] 2"/>
    <property type="match status" value="1"/>
</dbReference>
<dbReference type="Gene3D" id="3.40.50.10490">
    <property type="entry name" value="Glucose-6-phosphate isomerase like protein, domain 1"/>
    <property type="match status" value="2"/>
</dbReference>
<protein>
    <recommendedName>
        <fullName evidence="3">glutamine--fructose-6-phosphate transaminase (isomerizing)</fullName>
        <ecNumber evidence="3">2.6.1.16</ecNumber>
    </recommendedName>
</protein>
<dbReference type="PROSITE" id="PS51278">
    <property type="entry name" value="GATASE_TYPE_2"/>
    <property type="match status" value="1"/>
</dbReference>
<keyword evidence="4 11" id="KW-0032">Aminotransferase</keyword>
<evidence type="ECO:0000256" key="3">
    <source>
        <dbReference type="ARBA" id="ARBA00012916"/>
    </source>
</evidence>
<name>A0A0D2LYA0_9CHLO</name>
<dbReference type="STRING" id="145388.A0A0D2LYA0"/>
<gene>
    <name evidence="11" type="ORF">MNEG_13521</name>
</gene>
<dbReference type="PANTHER" id="PTHR10937">
    <property type="entry name" value="GLUCOSAMINE--FRUCTOSE-6-PHOSPHATE AMINOTRANSFERASE, ISOMERIZING"/>
    <property type="match status" value="1"/>
</dbReference>
<dbReference type="InterPro" id="IPR046348">
    <property type="entry name" value="SIS_dom_sf"/>
</dbReference>
<dbReference type="GO" id="GO:0006002">
    <property type="term" value="P:fructose 6-phosphate metabolic process"/>
    <property type="evidence" value="ECO:0007669"/>
    <property type="project" value="TreeGrafter"/>
</dbReference>
<feature type="compositionally biased region" description="Low complexity" evidence="8">
    <location>
        <begin position="390"/>
        <end position="401"/>
    </location>
</feature>
<comment type="catalytic activity">
    <reaction evidence="1">
        <text>D-fructose 6-phosphate + L-glutamine = D-glucosamine 6-phosphate + L-glutamate</text>
        <dbReference type="Rhea" id="RHEA:13237"/>
        <dbReference type="ChEBI" id="CHEBI:29985"/>
        <dbReference type="ChEBI" id="CHEBI:58359"/>
        <dbReference type="ChEBI" id="CHEBI:58725"/>
        <dbReference type="ChEBI" id="CHEBI:61527"/>
        <dbReference type="EC" id="2.6.1.16"/>
    </reaction>
</comment>
<proteinExistence type="predicted"/>
<evidence type="ECO:0000256" key="1">
    <source>
        <dbReference type="ARBA" id="ARBA00001031"/>
    </source>
</evidence>
<evidence type="ECO:0000256" key="4">
    <source>
        <dbReference type="ARBA" id="ARBA00022576"/>
    </source>
</evidence>
<dbReference type="GO" id="GO:0097367">
    <property type="term" value="F:carbohydrate derivative binding"/>
    <property type="evidence" value="ECO:0007669"/>
    <property type="project" value="InterPro"/>
</dbReference>
<dbReference type="GO" id="GO:0006487">
    <property type="term" value="P:protein N-linked glycosylation"/>
    <property type="evidence" value="ECO:0007669"/>
    <property type="project" value="TreeGrafter"/>
</dbReference>
<dbReference type="InterPro" id="IPR017932">
    <property type="entry name" value="GATase_2_dom"/>
</dbReference>
<keyword evidence="6" id="KW-0677">Repeat</keyword>
<dbReference type="InterPro" id="IPR001347">
    <property type="entry name" value="SIS_dom"/>
</dbReference>
<dbReference type="CDD" id="cd05008">
    <property type="entry name" value="SIS_GlmS_GlmD_1"/>
    <property type="match status" value="1"/>
</dbReference>